<dbReference type="AlphaFoldDB" id="A0A6T6KYN8"/>
<sequence>MAFVSSFLGHSARACSCHNHSMSSCRMLAEPYQFGDERLTTKRQALEDAFKVTMVPDAEQGKTGTCTCIFCSGSGKRKCSWCKGHGVRQELKDLSWDQMNQIMNDIKSGKKSPNSLETEPVECPACKGTTMLKCGYCQGAGTGSYGFAH</sequence>
<evidence type="ECO:0000313" key="1">
    <source>
        <dbReference type="EMBL" id="CAD8393824.1"/>
    </source>
</evidence>
<dbReference type="EMBL" id="HBEK01007006">
    <property type="protein sequence ID" value="CAD8393824.1"/>
    <property type="molecule type" value="Transcribed_RNA"/>
</dbReference>
<organism evidence="4">
    <name type="scientific">Rhodosorus marinus</name>
    <dbReference type="NCBI Taxonomy" id="101924"/>
    <lineage>
        <taxon>Eukaryota</taxon>
        <taxon>Rhodophyta</taxon>
        <taxon>Stylonematophyceae</taxon>
        <taxon>Stylonematales</taxon>
        <taxon>Stylonemataceae</taxon>
        <taxon>Rhodosorus</taxon>
    </lineage>
</organism>
<evidence type="ECO:0000313" key="3">
    <source>
        <dbReference type="EMBL" id="CAD8393826.1"/>
    </source>
</evidence>
<dbReference type="EMBL" id="HBEK01007009">
    <property type="protein sequence ID" value="CAD8393827.1"/>
    <property type="molecule type" value="Transcribed_RNA"/>
</dbReference>
<evidence type="ECO:0000313" key="4">
    <source>
        <dbReference type="EMBL" id="CAD8393827.1"/>
    </source>
</evidence>
<protein>
    <submittedName>
        <fullName evidence="4">Uncharacterized protein</fullName>
    </submittedName>
</protein>
<dbReference type="EMBL" id="HBEK01007007">
    <property type="protein sequence ID" value="CAD8393825.1"/>
    <property type="molecule type" value="Transcribed_RNA"/>
</dbReference>
<dbReference type="EMBL" id="HBEK01007008">
    <property type="protein sequence ID" value="CAD8393826.1"/>
    <property type="molecule type" value="Transcribed_RNA"/>
</dbReference>
<evidence type="ECO:0000313" key="2">
    <source>
        <dbReference type="EMBL" id="CAD8393825.1"/>
    </source>
</evidence>
<reference evidence="4" key="1">
    <citation type="submission" date="2021-01" db="EMBL/GenBank/DDBJ databases">
        <authorList>
            <person name="Corre E."/>
            <person name="Pelletier E."/>
            <person name="Niang G."/>
            <person name="Scheremetjew M."/>
            <person name="Finn R."/>
            <person name="Kale V."/>
            <person name="Holt S."/>
            <person name="Cochrane G."/>
            <person name="Meng A."/>
            <person name="Brown T."/>
            <person name="Cohen L."/>
        </authorList>
    </citation>
    <scope>NUCLEOTIDE SEQUENCE</scope>
    <source>
        <strain evidence="4">UTEX LB 2760</strain>
    </source>
</reference>
<name>A0A6T6KYN8_9RHOD</name>
<proteinExistence type="predicted"/>
<accession>A0A6T6KYN8</accession>
<gene>
    <name evidence="1" type="ORF">RMAR0315_LOCUS3809</name>
    <name evidence="2" type="ORF">RMAR0315_LOCUS3810</name>
    <name evidence="3" type="ORF">RMAR0315_LOCUS3811</name>
    <name evidence="4" type="ORF">RMAR0315_LOCUS3812</name>
</gene>